<accession>A0A7J6LL49</accession>
<dbReference type="Pfam" id="PF00226">
    <property type="entry name" value="DnaJ"/>
    <property type="match status" value="1"/>
</dbReference>
<proteinExistence type="predicted"/>
<evidence type="ECO:0000313" key="2">
    <source>
        <dbReference type="EMBL" id="KAF4659903.1"/>
    </source>
</evidence>
<evidence type="ECO:0000313" key="3">
    <source>
        <dbReference type="Proteomes" id="UP000572268"/>
    </source>
</evidence>
<organism evidence="2 3">
    <name type="scientific">Perkinsus olseni</name>
    <name type="common">Perkinsus atlanticus</name>
    <dbReference type="NCBI Taxonomy" id="32597"/>
    <lineage>
        <taxon>Eukaryota</taxon>
        <taxon>Sar</taxon>
        <taxon>Alveolata</taxon>
        <taxon>Perkinsozoa</taxon>
        <taxon>Perkinsea</taxon>
        <taxon>Perkinsida</taxon>
        <taxon>Perkinsidae</taxon>
        <taxon>Perkinsus</taxon>
    </lineage>
</organism>
<dbReference type="Proteomes" id="UP000572268">
    <property type="component" value="Unassembled WGS sequence"/>
</dbReference>
<dbReference type="SUPFAM" id="SSF46565">
    <property type="entry name" value="Chaperone J-domain"/>
    <property type="match status" value="1"/>
</dbReference>
<comment type="caution">
    <text evidence="2">The sequence shown here is derived from an EMBL/GenBank/DDBJ whole genome shotgun (WGS) entry which is preliminary data.</text>
</comment>
<dbReference type="PROSITE" id="PS50076">
    <property type="entry name" value="DNAJ_2"/>
    <property type="match status" value="1"/>
</dbReference>
<dbReference type="InterPro" id="IPR036869">
    <property type="entry name" value="J_dom_sf"/>
</dbReference>
<dbReference type="EMBL" id="JABANN010000411">
    <property type="protein sequence ID" value="KAF4659903.1"/>
    <property type="molecule type" value="Genomic_DNA"/>
</dbReference>
<dbReference type="InterPro" id="IPR050817">
    <property type="entry name" value="DjlA_DnaK_co-chaperone"/>
</dbReference>
<dbReference type="PRINTS" id="PR00625">
    <property type="entry name" value="JDOMAIN"/>
</dbReference>
<reference evidence="2 3" key="1">
    <citation type="submission" date="2020-04" db="EMBL/GenBank/DDBJ databases">
        <title>Perkinsus olseni comparative genomics.</title>
        <authorList>
            <person name="Bogema D.R."/>
        </authorList>
    </citation>
    <scope>NUCLEOTIDE SEQUENCE [LARGE SCALE GENOMIC DNA]</scope>
    <source>
        <strain evidence="2">ATCC PRA-31</strain>
    </source>
</reference>
<dbReference type="PANTHER" id="PTHR24074">
    <property type="entry name" value="CO-CHAPERONE PROTEIN DJLA"/>
    <property type="match status" value="1"/>
</dbReference>
<evidence type="ECO:0000259" key="1">
    <source>
        <dbReference type="PROSITE" id="PS50076"/>
    </source>
</evidence>
<dbReference type="CDD" id="cd06257">
    <property type="entry name" value="DnaJ"/>
    <property type="match status" value="1"/>
</dbReference>
<gene>
    <name evidence="2" type="ORF">FOL46_006418</name>
</gene>
<dbReference type="Gene3D" id="1.10.287.110">
    <property type="entry name" value="DnaJ domain"/>
    <property type="match status" value="1"/>
</dbReference>
<dbReference type="SMART" id="SM00271">
    <property type="entry name" value="DnaJ"/>
    <property type="match status" value="1"/>
</dbReference>
<dbReference type="AlphaFoldDB" id="A0A7J6LL49"/>
<dbReference type="InterPro" id="IPR001623">
    <property type="entry name" value="DnaJ_domain"/>
</dbReference>
<sequence length="184" mass="21247">MPYCSQPSFSTGPAFFHRPRRHTWAGPSGEVRLGSSARRWCFLTVKQIPVAALDTEDSHYKTLGLPTEFPTPEEVRRAYLRLARECHPDKHRSGEDKAAAERRFKKVAEAYEVLSDKERSTSYRLQLHKNRMAKREEEAEVRYQAALQRRSTTSQNKGTAEEPTITLRARIASMTRRWSYAGDF</sequence>
<protein>
    <recommendedName>
        <fullName evidence="1">J domain-containing protein</fullName>
    </recommendedName>
</protein>
<name>A0A7J6LL49_PEROL</name>
<feature type="domain" description="J" evidence="1">
    <location>
        <begin position="58"/>
        <end position="131"/>
    </location>
</feature>